<evidence type="ECO:0000256" key="1">
    <source>
        <dbReference type="ARBA" id="ARBA00034120"/>
    </source>
</evidence>
<name>A0ABT7PS97_9BACT</name>
<dbReference type="PANTHER" id="PTHR34047">
    <property type="entry name" value="NUCLEAR INTRON MATURASE 1, MITOCHONDRIAL-RELATED"/>
    <property type="match status" value="1"/>
</dbReference>
<gene>
    <name evidence="3" type="ORF">QTN89_28235</name>
</gene>
<keyword evidence="4" id="KW-1185">Reference proteome</keyword>
<dbReference type="Proteomes" id="UP001239462">
    <property type="component" value="Unassembled WGS sequence"/>
</dbReference>
<sequence length="399" mass="44829">MKASLRRATKARDSFYRVPANDRDFSLAKLADKDNLFRAFKNLQAHGGDGVGLDGATFSDFSPSEVFSVLRQVSLAIKDKTYRPSRTRTVPIPKPDGDTRDLELQTVIDRTVAKSLQLALLPLAQQRLPRLTQSVVGVYKELHDTVRRTRQFWLAPDDIKKCFDNVSVEAVMDSFRDRFSNPDLLWLIETVVRGFEGPERHVGESKGISQGCPFSPMAMEWLLHSRLDIPFAQQTSSQTLLRYVDNLLVVCSDAQSGEQALAVCKELLAPLRMKLKHAPEDNPFDLREPSNDRSILGFNPVWTDQLQLGIPSGTYDALRKKLVEAHRTPNPGKQAMSVINGFINAYGPAMTVPDRPTIISRLFDVLAECKHWEYPSNRLCGLAEKAYGEWSKPFVPGDT</sequence>
<dbReference type="InterPro" id="IPR051083">
    <property type="entry name" value="GrpII_Intron_Splice-Mob/Def"/>
</dbReference>
<protein>
    <submittedName>
        <fullName evidence="3">Reverse transcriptase domain-containing protein</fullName>
    </submittedName>
</protein>
<evidence type="ECO:0000313" key="4">
    <source>
        <dbReference type="Proteomes" id="UP001239462"/>
    </source>
</evidence>
<dbReference type="SUPFAM" id="SSF56672">
    <property type="entry name" value="DNA/RNA polymerases"/>
    <property type="match status" value="1"/>
</dbReference>
<dbReference type="PANTHER" id="PTHR34047:SF8">
    <property type="entry name" value="PROTEIN YKFC"/>
    <property type="match status" value="1"/>
</dbReference>
<keyword evidence="3" id="KW-0808">Transferase</keyword>
<keyword evidence="3" id="KW-0695">RNA-directed DNA polymerase</keyword>
<evidence type="ECO:0000313" key="3">
    <source>
        <dbReference type="EMBL" id="MDM4019377.1"/>
    </source>
</evidence>
<dbReference type="Pfam" id="PF00078">
    <property type="entry name" value="RVT_1"/>
    <property type="match status" value="1"/>
</dbReference>
<proteinExistence type="inferred from homology"/>
<dbReference type="PROSITE" id="PS50878">
    <property type="entry name" value="RT_POL"/>
    <property type="match status" value="1"/>
</dbReference>
<dbReference type="EMBL" id="JASZZN010000041">
    <property type="protein sequence ID" value="MDM4019377.1"/>
    <property type="molecule type" value="Genomic_DNA"/>
</dbReference>
<dbReference type="InterPro" id="IPR000477">
    <property type="entry name" value="RT_dom"/>
</dbReference>
<organism evidence="3 4">
    <name type="scientific">Roseiconus lacunae</name>
    <dbReference type="NCBI Taxonomy" id="2605694"/>
    <lineage>
        <taxon>Bacteria</taxon>
        <taxon>Pseudomonadati</taxon>
        <taxon>Planctomycetota</taxon>
        <taxon>Planctomycetia</taxon>
        <taxon>Pirellulales</taxon>
        <taxon>Pirellulaceae</taxon>
        <taxon>Roseiconus</taxon>
    </lineage>
</organism>
<keyword evidence="3" id="KW-0548">Nucleotidyltransferase</keyword>
<reference evidence="3 4" key="1">
    <citation type="submission" date="2023-06" db="EMBL/GenBank/DDBJ databases">
        <title>Roseiconus lacunae JC819 isolated from Gulf of Mannar region, Tamil Nadu.</title>
        <authorList>
            <person name="Pk S."/>
            <person name="Ch S."/>
            <person name="Ch V.R."/>
        </authorList>
    </citation>
    <scope>NUCLEOTIDE SEQUENCE [LARGE SCALE GENOMIC DNA]</scope>
    <source>
        <strain evidence="3 4">JC819</strain>
    </source>
</reference>
<accession>A0ABT7PS97</accession>
<dbReference type="RefSeq" id="WP_289167519.1">
    <property type="nucleotide sequence ID" value="NZ_JASZZN010000041.1"/>
</dbReference>
<comment type="caution">
    <text evidence="3">The sequence shown here is derived from an EMBL/GenBank/DDBJ whole genome shotgun (WGS) entry which is preliminary data.</text>
</comment>
<feature type="domain" description="Reverse transcriptase" evidence="2">
    <location>
        <begin position="73"/>
        <end position="300"/>
    </location>
</feature>
<evidence type="ECO:0000259" key="2">
    <source>
        <dbReference type="PROSITE" id="PS50878"/>
    </source>
</evidence>
<comment type="similarity">
    <text evidence="1">Belongs to the bacterial reverse transcriptase family.</text>
</comment>
<dbReference type="GO" id="GO:0003964">
    <property type="term" value="F:RNA-directed DNA polymerase activity"/>
    <property type="evidence" value="ECO:0007669"/>
    <property type="project" value="UniProtKB-KW"/>
</dbReference>
<dbReference type="InterPro" id="IPR043502">
    <property type="entry name" value="DNA/RNA_pol_sf"/>
</dbReference>